<dbReference type="Proteomes" id="UP001139150">
    <property type="component" value="Unassembled WGS sequence"/>
</dbReference>
<reference evidence="1" key="1">
    <citation type="submission" date="2022-02" db="EMBL/GenBank/DDBJ databases">
        <title>Halalkalibacter sp. nov. isolated from Lonar Lake, India.</title>
        <authorList>
            <person name="Joshi A."/>
            <person name="Thite S."/>
            <person name="Lodha T."/>
        </authorList>
    </citation>
    <scope>NUCLEOTIDE SEQUENCE</scope>
    <source>
        <strain evidence="1">MEB205</strain>
    </source>
</reference>
<comment type="caution">
    <text evidence="1">The sequence shown here is derived from an EMBL/GenBank/DDBJ whole genome shotgun (WGS) entry which is preliminary data.</text>
</comment>
<keyword evidence="2" id="KW-1185">Reference proteome</keyword>
<dbReference type="EMBL" id="JAKRYL010000021">
    <property type="protein sequence ID" value="MCL7748945.1"/>
    <property type="molecule type" value="Genomic_DNA"/>
</dbReference>
<dbReference type="AlphaFoldDB" id="A0A9X2I9U2"/>
<gene>
    <name evidence="1" type="ORF">MF646_17645</name>
</gene>
<proteinExistence type="predicted"/>
<protein>
    <submittedName>
        <fullName evidence="1">Uncharacterized protein</fullName>
    </submittedName>
</protein>
<name>A0A9X2I9U2_9BACI</name>
<organism evidence="1 2">
    <name type="scientific">Halalkalibacter alkaliphilus</name>
    <dbReference type="NCBI Taxonomy" id="2917993"/>
    <lineage>
        <taxon>Bacteria</taxon>
        <taxon>Bacillati</taxon>
        <taxon>Bacillota</taxon>
        <taxon>Bacilli</taxon>
        <taxon>Bacillales</taxon>
        <taxon>Bacillaceae</taxon>
        <taxon>Halalkalibacter</taxon>
    </lineage>
</organism>
<dbReference type="RefSeq" id="WP_250097829.1">
    <property type="nucleotide sequence ID" value="NZ_JAKRYL010000021.1"/>
</dbReference>
<accession>A0A9X2I9U2</accession>
<evidence type="ECO:0000313" key="1">
    <source>
        <dbReference type="EMBL" id="MCL7748945.1"/>
    </source>
</evidence>
<evidence type="ECO:0000313" key="2">
    <source>
        <dbReference type="Proteomes" id="UP001139150"/>
    </source>
</evidence>
<dbReference type="PROSITE" id="PS51257">
    <property type="entry name" value="PROKAR_LIPOPROTEIN"/>
    <property type="match status" value="1"/>
</dbReference>
<sequence>MSCKNEMYIVNQCILLILSCNKEKGSFSLEHKSIQTIERLTKMKVIKKSVGSSNNRYQYVRPKETVIEVSMIEHEVRI</sequence>